<reference evidence="3 4" key="1">
    <citation type="submission" date="2017-07" db="EMBL/GenBank/DDBJ databases">
        <title>Recovery of genomes from metagenomes via a dereplication, aggregation, and scoring strategy.</title>
        <authorList>
            <person name="Sieber C.M."/>
            <person name="Probst A.J."/>
            <person name="Sharrar A."/>
            <person name="Thomas B.C."/>
            <person name="Hess M."/>
            <person name="Tringe S.G."/>
            <person name="Banfield J.F."/>
        </authorList>
    </citation>
    <scope>NUCLEOTIDE SEQUENCE [LARGE SCALE GENOMIC DNA]</scope>
    <source>
        <strain evidence="3">JGI_Cruoil_03_44_89</strain>
    </source>
</reference>
<evidence type="ECO:0000313" key="4">
    <source>
        <dbReference type="Proteomes" id="UP000215215"/>
    </source>
</evidence>
<organism evidence="3 4">
    <name type="scientific">candidate division WOR-3 bacterium JGI_Cruoil_03_44_89</name>
    <dbReference type="NCBI Taxonomy" id="1973748"/>
    <lineage>
        <taxon>Bacteria</taxon>
        <taxon>Bacteria division WOR-3</taxon>
    </lineage>
</organism>
<dbReference type="AlphaFoldDB" id="A0A235BZ73"/>
<feature type="domain" description="4-oxalocrotonate tautomerase-like" evidence="2">
    <location>
        <begin position="2"/>
        <end position="58"/>
    </location>
</feature>
<dbReference type="NCBIfam" id="NF041920">
    <property type="entry name" value="DmpI"/>
    <property type="match status" value="1"/>
</dbReference>
<proteinExistence type="predicted"/>
<dbReference type="SUPFAM" id="SSF55331">
    <property type="entry name" value="Tautomerase/MIF"/>
    <property type="match status" value="1"/>
</dbReference>
<evidence type="ECO:0000259" key="2">
    <source>
        <dbReference type="Pfam" id="PF01361"/>
    </source>
</evidence>
<dbReference type="Pfam" id="PF01361">
    <property type="entry name" value="Tautomerase"/>
    <property type="match status" value="1"/>
</dbReference>
<gene>
    <name evidence="3" type="ORF">CH333_00630</name>
</gene>
<dbReference type="Gene3D" id="3.30.429.10">
    <property type="entry name" value="Macrophage Migration Inhibitory Factor"/>
    <property type="match status" value="1"/>
</dbReference>
<dbReference type="InterPro" id="IPR014347">
    <property type="entry name" value="Tautomerase/MIF_sf"/>
</dbReference>
<protein>
    <submittedName>
        <fullName evidence="3">4-oxalocrotonate tautomerase</fullName>
    </submittedName>
</protein>
<accession>A0A235BZ73</accession>
<sequence length="61" mass="6969">MPTITVEGPPIKTEQKRQLVKKLTDAAVEVYRIEHITVLIRENPPENVGIHGQLLADRKRK</sequence>
<dbReference type="EMBL" id="NOZQ01000009">
    <property type="protein sequence ID" value="OYD17514.1"/>
    <property type="molecule type" value="Genomic_DNA"/>
</dbReference>
<dbReference type="GO" id="GO:0016853">
    <property type="term" value="F:isomerase activity"/>
    <property type="evidence" value="ECO:0007669"/>
    <property type="project" value="UniProtKB-KW"/>
</dbReference>
<keyword evidence="1" id="KW-0413">Isomerase</keyword>
<dbReference type="InterPro" id="IPR004370">
    <property type="entry name" value="4-OT-like_dom"/>
</dbReference>
<comment type="caution">
    <text evidence="3">The sequence shown here is derived from an EMBL/GenBank/DDBJ whole genome shotgun (WGS) entry which is preliminary data.</text>
</comment>
<evidence type="ECO:0000256" key="1">
    <source>
        <dbReference type="ARBA" id="ARBA00023235"/>
    </source>
</evidence>
<name>A0A235BZ73_UNCW3</name>
<dbReference type="Proteomes" id="UP000215215">
    <property type="component" value="Unassembled WGS sequence"/>
</dbReference>
<evidence type="ECO:0000313" key="3">
    <source>
        <dbReference type="EMBL" id="OYD17514.1"/>
    </source>
</evidence>